<organism evidence="2 3">
    <name type="scientific">Actinomadura nitritigenes</name>
    <dbReference type="NCBI Taxonomy" id="134602"/>
    <lineage>
        <taxon>Bacteria</taxon>
        <taxon>Bacillati</taxon>
        <taxon>Actinomycetota</taxon>
        <taxon>Actinomycetes</taxon>
        <taxon>Streptosporangiales</taxon>
        <taxon>Thermomonosporaceae</taxon>
        <taxon>Actinomadura</taxon>
    </lineage>
</organism>
<comment type="caution">
    <text evidence="2">The sequence shown here is derived from an EMBL/GenBank/DDBJ whole genome shotgun (WGS) entry which is preliminary data.</text>
</comment>
<sequence length="388" mass="43002">MDDLTLISRMHTAERTPSPETTRAARRRLLAEAARTAATPVRGRRGAPLPRSKRTMTLVAAATACVLAGVCWTGYRWETRPLYHPEPLADQNGPASTFLLAAADAKTRHASDGRFWYVHRVVGETVVASSPYHPGVHYTVQLTRDSYSLGAKSAKEFGTLPRDKGPLTGTRWDGPNVDVRPATPADAKAWEADLRPGAQDLHLPGPDEERGPFKQEGAELDFDTRDERRLPANPPELRAWILNYATKFDHTRLRDPDLYLFTAAPILLVDRVVTDRVRIATYRMLAGLHDVKTINGTDAAGRPGRGVAMRQTTRDYGTIEWQLLIDPETGRLTASQGIIVAAGRKKAGLRPGTRQFFEIVKTAEWTNAPRDSLLPKDITDPNWQPPVN</sequence>
<gene>
    <name evidence="2" type="ORF">J4557_16670</name>
</gene>
<feature type="region of interest" description="Disordered" evidence="1">
    <location>
        <begin position="158"/>
        <end position="178"/>
    </location>
</feature>
<evidence type="ECO:0000256" key="1">
    <source>
        <dbReference type="SAM" id="MobiDB-lite"/>
    </source>
</evidence>
<reference evidence="2 3" key="1">
    <citation type="submission" date="2021-03" db="EMBL/GenBank/DDBJ databases">
        <authorList>
            <person name="Kanchanasin P."/>
            <person name="Saeng-In P."/>
            <person name="Phongsopitanun W."/>
            <person name="Yuki M."/>
            <person name="Kudo T."/>
            <person name="Ohkuma M."/>
            <person name="Tanasupawat S."/>
        </authorList>
    </citation>
    <scope>NUCLEOTIDE SEQUENCE [LARGE SCALE GENOMIC DNA]</scope>
    <source>
        <strain evidence="2 3">L46</strain>
    </source>
</reference>
<protein>
    <submittedName>
        <fullName evidence="2">Anti-sigma factor</fullName>
    </submittedName>
</protein>
<accession>A0ABS3QYY7</accession>
<dbReference type="Proteomes" id="UP000666915">
    <property type="component" value="Unassembled WGS sequence"/>
</dbReference>
<keyword evidence="3" id="KW-1185">Reference proteome</keyword>
<evidence type="ECO:0000313" key="2">
    <source>
        <dbReference type="EMBL" id="MBO2439156.1"/>
    </source>
</evidence>
<dbReference type="RefSeq" id="WP_208267461.1">
    <property type="nucleotide sequence ID" value="NZ_BAAAGM010000011.1"/>
</dbReference>
<name>A0ABS3QYY7_9ACTN</name>
<evidence type="ECO:0000313" key="3">
    <source>
        <dbReference type="Proteomes" id="UP000666915"/>
    </source>
</evidence>
<feature type="region of interest" description="Disordered" evidence="1">
    <location>
        <begin position="1"/>
        <end position="23"/>
    </location>
</feature>
<dbReference type="EMBL" id="JAGEOK010000010">
    <property type="protein sequence ID" value="MBO2439156.1"/>
    <property type="molecule type" value="Genomic_DNA"/>
</dbReference>
<proteinExistence type="predicted"/>